<keyword evidence="4" id="KW-1185">Reference proteome</keyword>
<feature type="compositionally biased region" description="Low complexity" evidence="2">
    <location>
        <begin position="1006"/>
        <end position="1037"/>
    </location>
</feature>
<feature type="compositionally biased region" description="Polar residues" evidence="2">
    <location>
        <begin position="425"/>
        <end position="450"/>
    </location>
</feature>
<feature type="compositionally biased region" description="Polar residues" evidence="2">
    <location>
        <begin position="173"/>
        <end position="195"/>
    </location>
</feature>
<feature type="coiled-coil region" evidence="1">
    <location>
        <begin position="358"/>
        <end position="385"/>
    </location>
</feature>
<evidence type="ECO:0000256" key="2">
    <source>
        <dbReference type="SAM" id="MobiDB-lite"/>
    </source>
</evidence>
<feature type="compositionally biased region" description="Basic and acidic residues" evidence="2">
    <location>
        <begin position="502"/>
        <end position="521"/>
    </location>
</feature>
<feature type="compositionally biased region" description="Polar residues" evidence="2">
    <location>
        <begin position="641"/>
        <end position="653"/>
    </location>
</feature>
<dbReference type="AlphaFoldDB" id="A0A6A5Q4N3"/>
<feature type="compositionally biased region" description="Basic and acidic residues" evidence="2">
    <location>
        <begin position="78"/>
        <end position="91"/>
    </location>
</feature>
<reference evidence="3" key="1">
    <citation type="journal article" date="2020" name="Stud. Mycol.">
        <title>101 Dothideomycetes genomes: a test case for predicting lifestyles and emergence of pathogens.</title>
        <authorList>
            <person name="Haridas S."/>
            <person name="Albert R."/>
            <person name="Binder M."/>
            <person name="Bloem J."/>
            <person name="Labutti K."/>
            <person name="Salamov A."/>
            <person name="Andreopoulos B."/>
            <person name="Baker S."/>
            <person name="Barry K."/>
            <person name="Bills G."/>
            <person name="Bluhm B."/>
            <person name="Cannon C."/>
            <person name="Castanera R."/>
            <person name="Culley D."/>
            <person name="Daum C."/>
            <person name="Ezra D."/>
            <person name="Gonzalez J."/>
            <person name="Henrissat B."/>
            <person name="Kuo A."/>
            <person name="Liang C."/>
            <person name="Lipzen A."/>
            <person name="Lutzoni F."/>
            <person name="Magnuson J."/>
            <person name="Mondo S."/>
            <person name="Nolan M."/>
            <person name="Ohm R."/>
            <person name="Pangilinan J."/>
            <person name="Park H.-J."/>
            <person name="Ramirez L."/>
            <person name="Alfaro M."/>
            <person name="Sun H."/>
            <person name="Tritt A."/>
            <person name="Yoshinaga Y."/>
            <person name="Zwiers L.-H."/>
            <person name="Turgeon B."/>
            <person name="Goodwin S."/>
            <person name="Spatafora J."/>
            <person name="Crous P."/>
            <person name="Grigoriev I."/>
        </authorList>
    </citation>
    <scope>NUCLEOTIDE SEQUENCE</scope>
    <source>
        <strain evidence="3">HMLAC05119</strain>
    </source>
</reference>
<gene>
    <name evidence="3" type="ORF">BDU57DRAFT_115141</name>
</gene>
<dbReference type="Proteomes" id="UP000800096">
    <property type="component" value="Unassembled WGS sequence"/>
</dbReference>
<feature type="region of interest" description="Disordered" evidence="2">
    <location>
        <begin position="425"/>
        <end position="460"/>
    </location>
</feature>
<organism evidence="3 4">
    <name type="scientific">Ampelomyces quisqualis</name>
    <name type="common">Powdery mildew agent</name>
    <dbReference type="NCBI Taxonomy" id="50730"/>
    <lineage>
        <taxon>Eukaryota</taxon>
        <taxon>Fungi</taxon>
        <taxon>Dikarya</taxon>
        <taxon>Ascomycota</taxon>
        <taxon>Pezizomycotina</taxon>
        <taxon>Dothideomycetes</taxon>
        <taxon>Pleosporomycetidae</taxon>
        <taxon>Pleosporales</taxon>
        <taxon>Pleosporineae</taxon>
        <taxon>Phaeosphaeriaceae</taxon>
        <taxon>Ampelomyces</taxon>
    </lineage>
</organism>
<dbReference type="EMBL" id="ML979147">
    <property type="protein sequence ID" value="KAF1911031.1"/>
    <property type="molecule type" value="Genomic_DNA"/>
</dbReference>
<accession>A0A6A5Q4N3</accession>
<evidence type="ECO:0000313" key="3">
    <source>
        <dbReference type="EMBL" id="KAF1911031.1"/>
    </source>
</evidence>
<feature type="compositionally biased region" description="Low complexity" evidence="2">
    <location>
        <begin position="126"/>
        <end position="139"/>
    </location>
</feature>
<feature type="region of interest" description="Disordered" evidence="2">
    <location>
        <begin position="719"/>
        <end position="756"/>
    </location>
</feature>
<feature type="region of interest" description="Disordered" evidence="2">
    <location>
        <begin position="1004"/>
        <end position="1047"/>
    </location>
</feature>
<protein>
    <submittedName>
        <fullName evidence="3">Uncharacterized protein</fullName>
    </submittedName>
</protein>
<evidence type="ECO:0000256" key="1">
    <source>
        <dbReference type="SAM" id="Coils"/>
    </source>
</evidence>
<keyword evidence="1" id="KW-0175">Coiled coil</keyword>
<sequence>MGPRTNALAGRGRKPASRCSQTRASEAASVTPAPLGILTATPRKSVRRIASQEEQDAVRRLIEESCEGPTTSCNPPHQHRDASRKDKEKVVHISNSPSSKPSPPHNSDHAFLPLPVPDHPADQQVSGSSPSGGRPAPTSTRDQRGIRSDAPTPSSLGSVSEAGPVYQKPTPFQPSSLLSSDAIRPTSTSRNNPLRASNPRGEQVLSPNNGRAPLSSSTYGSDVGSSGLDLQQQPRSDVARAGHKHTLSNSSLGHDHNDNIPLRKKPSLTLNDMDLINKSNEETIHTALRDFGALFGPQIISSLEARLDQSEAAAHARHIRTYGSLASLRAASQVDVTHLLEMAQKGFGHLRRRQDSELSDARHERDAAQRMLAEYRQQLLISEARLQVSSTDRDEASRLLDGVATLAEQSHTSCQNFRDSLHQSAQTRQTLSQSHTSNLIEQQGKLQTQLGRAERERDEAQRDCNQMIGLAKRTQEAVANTQHQSQQMAQARRSLFEMHNTEVTERDREQTTRLSNAERHLNKSRQGRNQIIGFSEHVQGEAAHVQSRTRQAEEIRQSLADTHNTQDLEREQERDRHLRALERDRTEAQQERNQAIGFSEQTQTASVDSQHQTQLASETRQSLSQTHNAQNTERENEQHSSMRYLQQDQNEAQVQREHEHLLSLSDHVQTSVASTQRGSQQAAQARQLLAETHNTGLLGRMTAMVFGRRRHVNDAVHTAEQERDQAIRHSAQLNSSSSSARHRAHEAAESRQSLHRIHDAGMSAGIAARKETLSSETGTPSDFAQVEMLHGARELDRRALTWEREVNAAVGILRDRDIANRGAQLGQAQDLRAQYMNSEQRARSADTNLANVLSLSETGMPGISASAGGRSTARILLHNRDTVELREQLARGNTARVDEGDMTGAVEHQQTLTTATSLFQSADSARGRVAQTQETRNTLSSVHMSNLQFHPSTSVSTASPLASLSAAATQVQFATSRLQHADTATNRTAQASETRAALMARHITESRSSIPTSSLSSTSGPSSSAASGQNQAAAQLARATEVSSEREDAAAAQRIELQGLSNYVASEAARAGTESAARPWKKIQRSLENVVGGLGWGDEGCEEEEVEGMD</sequence>
<proteinExistence type="predicted"/>
<feature type="compositionally biased region" description="Polar residues" evidence="2">
    <location>
        <begin position="599"/>
        <end position="631"/>
    </location>
</feature>
<name>A0A6A5Q4N3_AMPQU</name>
<feature type="region of interest" description="Disordered" evidence="2">
    <location>
        <begin position="540"/>
        <end position="658"/>
    </location>
</feature>
<evidence type="ECO:0000313" key="4">
    <source>
        <dbReference type="Proteomes" id="UP000800096"/>
    </source>
</evidence>
<feature type="compositionally biased region" description="Basic and acidic residues" evidence="2">
    <location>
        <begin position="564"/>
        <end position="590"/>
    </location>
</feature>
<feature type="compositionally biased region" description="Low complexity" evidence="2">
    <location>
        <begin position="215"/>
        <end position="227"/>
    </location>
</feature>
<feature type="region of interest" description="Disordered" evidence="2">
    <location>
        <begin position="502"/>
        <end position="528"/>
    </location>
</feature>
<feature type="region of interest" description="Disordered" evidence="2">
    <location>
        <begin position="1"/>
        <end position="265"/>
    </location>
</feature>